<keyword evidence="3" id="KW-0547">Nucleotide-binding</keyword>
<gene>
    <name evidence="9" type="ORF">ACFPPB_02835</name>
</gene>
<evidence type="ECO:0000256" key="3">
    <source>
        <dbReference type="ARBA" id="ARBA00022741"/>
    </source>
</evidence>
<keyword evidence="2" id="KW-0548">Nucleotidyltransferase</keyword>
<dbReference type="PANTHER" id="PTHR39560">
    <property type="entry name" value="PROTEIN ADENYLYLTRANSFERASE FIC-RELATED"/>
    <property type="match status" value="1"/>
</dbReference>
<evidence type="ECO:0000259" key="8">
    <source>
        <dbReference type="PROSITE" id="PS51459"/>
    </source>
</evidence>
<dbReference type="Gene3D" id="1.10.3290.10">
    <property type="entry name" value="Fido-like domain"/>
    <property type="match status" value="1"/>
</dbReference>
<evidence type="ECO:0000256" key="2">
    <source>
        <dbReference type="ARBA" id="ARBA00022695"/>
    </source>
</evidence>
<name>A0ABW0SUF8_9GAMM</name>
<dbReference type="InterPro" id="IPR003812">
    <property type="entry name" value="Fido"/>
</dbReference>
<proteinExistence type="predicted"/>
<organism evidence="9 10">
    <name type="scientific">Rhodanobacter terrae</name>
    <dbReference type="NCBI Taxonomy" id="418647"/>
    <lineage>
        <taxon>Bacteria</taxon>
        <taxon>Pseudomonadati</taxon>
        <taxon>Pseudomonadota</taxon>
        <taxon>Gammaproteobacteria</taxon>
        <taxon>Lysobacterales</taxon>
        <taxon>Rhodanobacteraceae</taxon>
        <taxon>Rhodanobacter</taxon>
    </lineage>
</organism>
<dbReference type="RefSeq" id="WP_377324200.1">
    <property type="nucleotide sequence ID" value="NZ_JBHSNG010000002.1"/>
</dbReference>
<evidence type="ECO:0000256" key="5">
    <source>
        <dbReference type="ARBA" id="ARBA00034531"/>
    </source>
</evidence>
<dbReference type="Proteomes" id="UP001596111">
    <property type="component" value="Unassembled WGS sequence"/>
</dbReference>
<evidence type="ECO:0000256" key="4">
    <source>
        <dbReference type="ARBA" id="ARBA00022840"/>
    </source>
</evidence>
<comment type="catalytic activity">
    <reaction evidence="7">
        <text>L-tyrosyl-[protein] + ATP = O-(5'-adenylyl)-L-tyrosyl-[protein] + diphosphate</text>
        <dbReference type="Rhea" id="RHEA:54288"/>
        <dbReference type="Rhea" id="RHEA-COMP:10136"/>
        <dbReference type="Rhea" id="RHEA-COMP:13846"/>
        <dbReference type="ChEBI" id="CHEBI:30616"/>
        <dbReference type="ChEBI" id="CHEBI:33019"/>
        <dbReference type="ChEBI" id="CHEBI:46858"/>
        <dbReference type="ChEBI" id="CHEBI:83624"/>
        <dbReference type="EC" id="2.7.7.108"/>
    </reaction>
</comment>
<sequence>MSGRYTAGAEGECQPGSDGRVLRNKLAIADSSEMDEAELALLHKLYEAVLLEDFPDRRLGVADLKTWHRRWLGNVYDWAGQERSVNLAKSGFHFAAAAQVPRLLEAFERDCLARFTPCHFESAAAIEAIAEAHVEFILIHPFREGNGRLSRLLADVMATQAGHGPLDYSTWDAGKARYIAAIHAGLTGDYAPMRACLATAWNPSPD</sequence>
<comment type="caution">
    <text evidence="9">The sequence shown here is derived from an EMBL/GenBank/DDBJ whole genome shotgun (WGS) entry which is preliminary data.</text>
</comment>
<evidence type="ECO:0000313" key="9">
    <source>
        <dbReference type="EMBL" id="MFC5580056.1"/>
    </source>
</evidence>
<dbReference type="EMBL" id="JBHSNG010000002">
    <property type="protein sequence ID" value="MFC5580056.1"/>
    <property type="molecule type" value="Genomic_DNA"/>
</dbReference>
<keyword evidence="1" id="KW-0808">Transferase</keyword>
<evidence type="ECO:0000313" key="10">
    <source>
        <dbReference type="Proteomes" id="UP001596111"/>
    </source>
</evidence>
<evidence type="ECO:0000256" key="7">
    <source>
        <dbReference type="ARBA" id="ARBA00048696"/>
    </source>
</evidence>
<keyword evidence="4" id="KW-0067">ATP-binding</keyword>
<reference evidence="10" key="1">
    <citation type="journal article" date="2019" name="Int. J. Syst. Evol. Microbiol.">
        <title>The Global Catalogue of Microorganisms (GCM) 10K type strain sequencing project: providing services to taxonomists for standard genome sequencing and annotation.</title>
        <authorList>
            <consortium name="The Broad Institute Genomics Platform"/>
            <consortium name="The Broad Institute Genome Sequencing Center for Infectious Disease"/>
            <person name="Wu L."/>
            <person name="Ma J."/>
        </authorList>
    </citation>
    <scope>NUCLEOTIDE SEQUENCE [LARGE SCALE GENOMIC DNA]</scope>
    <source>
        <strain evidence="10">CGMCC 1.13587</strain>
    </source>
</reference>
<dbReference type="SUPFAM" id="SSF140931">
    <property type="entry name" value="Fic-like"/>
    <property type="match status" value="1"/>
</dbReference>
<dbReference type="Pfam" id="PF02661">
    <property type="entry name" value="Fic"/>
    <property type="match status" value="1"/>
</dbReference>
<accession>A0ABW0SUF8</accession>
<feature type="domain" description="Fido" evidence="8">
    <location>
        <begin position="59"/>
        <end position="199"/>
    </location>
</feature>
<dbReference type="InterPro" id="IPR036597">
    <property type="entry name" value="Fido-like_dom_sf"/>
</dbReference>
<evidence type="ECO:0000256" key="6">
    <source>
        <dbReference type="ARBA" id="ARBA00047939"/>
    </source>
</evidence>
<keyword evidence="10" id="KW-1185">Reference proteome</keyword>
<comment type="catalytic activity">
    <reaction evidence="6">
        <text>L-threonyl-[protein] + ATP = 3-O-(5'-adenylyl)-L-threonyl-[protein] + diphosphate</text>
        <dbReference type="Rhea" id="RHEA:54292"/>
        <dbReference type="Rhea" id="RHEA-COMP:11060"/>
        <dbReference type="Rhea" id="RHEA-COMP:13847"/>
        <dbReference type="ChEBI" id="CHEBI:30013"/>
        <dbReference type="ChEBI" id="CHEBI:30616"/>
        <dbReference type="ChEBI" id="CHEBI:33019"/>
        <dbReference type="ChEBI" id="CHEBI:138113"/>
        <dbReference type="EC" id="2.7.7.108"/>
    </reaction>
</comment>
<evidence type="ECO:0000256" key="1">
    <source>
        <dbReference type="ARBA" id="ARBA00022679"/>
    </source>
</evidence>
<dbReference type="PANTHER" id="PTHR39560:SF1">
    <property type="entry name" value="PROTEIN ADENYLYLTRANSFERASE FIC-RELATED"/>
    <property type="match status" value="1"/>
</dbReference>
<protein>
    <recommendedName>
        <fullName evidence="5">protein adenylyltransferase</fullName>
        <ecNumber evidence="5">2.7.7.108</ecNumber>
    </recommendedName>
</protein>
<dbReference type="PROSITE" id="PS51459">
    <property type="entry name" value="FIDO"/>
    <property type="match status" value="1"/>
</dbReference>
<dbReference type="EC" id="2.7.7.108" evidence="5"/>